<dbReference type="PROSITE" id="PS00107">
    <property type="entry name" value="PROTEIN_KINASE_ATP"/>
    <property type="match status" value="1"/>
</dbReference>
<dbReference type="InterPro" id="IPR017441">
    <property type="entry name" value="Protein_kinase_ATP_BS"/>
</dbReference>
<dbReference type="AlphaFoldDB" id="L0D7M9"/>
<evidence type="ECO:0000256" key="4">
    <source>
        <dbReference type="ARBA" id="ARBA00022840"/>
    </source>
</evidence>
<dbReference type="STRING" id="886293.Sinac_0205"/>
<evidence type="ECO:0000259" key="8">
    <source>
        <dbReference type="PROSITE" id="PS50011"/>
    </source>
</evidence>
<dbReference type="PROSITE" id="PS50011">
    <property type="entry name" value="PROTEIN_KINASE_DOM"/>
    <property type="match status" value="1"/>
</dbReference>
<dbReference type="SMART" id="SM00220">
    <property type="entry name" value="S_TKc"/>
    <property type="match status" value="1"/>
</dbReference>
<keyword evidence="1" id="KW-0808">Transferase</keyword>
<evidence type="ECO:0000256" key="6">
    <source>
        <dbReference type="SAM" id="MobiDB-lite"/>
    </source>
</evidence>
<dbReference type="InterPro" id="IPR011009">
    <property type="entry name" value="Kinase-like_dom_sf"/>
</dbReference>
<dbReference type="OrthoDB" id="208165at2"/>
<proteinExistence type="predicted"/>
<evidence type="ECO:0000256" key="1">
    <source>
        <dbReference type="ARBA" id="ARBA00022679"/>
    </source>
</evidence>
<keyword evidence="7" id="KW-0812">Transmembrane</keyword>
<evidence type="ECO:0000256" key="5">
    <source>
        <dbReference type="PROSITE-ProRule" id="PRU10141"/>
    </source>
</evidence>
<dbReference type="GO" id="GO:0004674">
    <property type="term" value="F:protein serine/threonine kinase activity"/>
    <property type="evidence" value="ECO:0007669"/>
    <property type="project" value="UniProtKB-KW"/>
</dbReference>
<dbReference type="eggNOG" id="COG0515">
    <property type="taxonomic scope" value="Bacteria"/>
</dbReference>
<dbReference type="KEGG" id="saci:Sinac_0205"/>
<feature type="transmembrane region" description="Helical" evidence="7">
    <location>
        <begin position="425"/>
        <end position="447"/>
    </location>
</feature>
<dbReference type="GO" id="GO:0005524">
    <property type="term" value="F:ATP binding"/>
    <property type="evidence" value="ECO:0007669"/>
    <property type="project" value="UniProtKB-UniRule"/>
</dbReference>
<dbReference type="HOGENOM" id="CLU_338559_0_0_0"/>
<feature type="binding site" evidence="5">
    <location>
        <position position="47"/>
    </location>
    <ligand>
        <name>ATP</name>
        <dbReference type="ChEBI" id="CHEBI:30616"/>
    </ligand>
</feature>
<dbReference type="InterPro" id="IPR008271">
    <property type="entry name" value="Ser/Thr_kinase_AS"/>
</dbReference>
<protein>
    <submittedName>
        <fullName evidence="9">Serine/threonine protein kinase</fullName>
    </submittedName>
</protein>
<dbReference type="Gene3D" id="3.30.200.20">
    <property type="entry name" value="Phosphorylase Kinase, domain 1"/>
    <property type="match status" value="1"/>
</dbReference>
<dbReference type="Gene3D" id="1.10.510.10">
    <property type="entry name" value="Transferase(Phosphotransferase) domain 1"/>
    <property type="match status" value="1"/>
</dbReference>
<reference evidence="9 10" key="1">
    <citation type="submission" date="2012-02" db="EMBL/GenBank/DDBJ databases">
        <title>Complete sequence of chromosome of Singulisphaera acidiphila DSM 18658.</title>
        <authorList>
            <consortium name="US DOE Joint Genome Institute (JGI-PGF)"/>
            <person name="Lucas S."/>
            <person name="Copeland A."/>
            <person name="Lapidus A."/>
            <person name="Glavina del Rio T."/>
            <person name="Dalin E."/>
            <person name="Tice H."/>
            <person name="Bruce D."/>
            <person name="Goodwin L."/>
            <person name="Pitluck S."/>
            <person name="Peters L."/>
            <person name="Ovchinnikova G."/>
            <person name="Chertkov O."/>
            <person name="Kyrpides N."/>
            <person name="Mavromatis K."/>
            <person name="Ivanova N."/>
            <person name="Brettin T."/>
            <person name="Detter J.C."/>
            <person name="Han C."/>
            <person name="Larimer F."/>
            <person name="Land M."/>
            <person name="Hauser L."/>
            <person name="Markowitz V."/>
            <person name="Cheng J.-F."/>
            <person name="Hugenholtz P."/>
            <person name="Woyke T."/>
            <person name="Wu D."/>
            <person name="Tindall B."/>
            <person name="Pomrenke H."/>
            <person name="Brambilla E."/>
            <person name="Klenk H.-P."/>
            <person name="Eisen J.A."/>
        </authorList>
    </citation>
    <scope>NUCLEOTIDE SEQUENCE [LARGE SCALE GENOMIC DNA]</scope>
    <source>
        <strain evidence="10">ATCC BAA-1392 / DSM 18658 / VKM B-2454 / MOB10</strain>
    </source>
</reference>
<feature type="region of interest" description="Disordered" evidence="6">
    <location>
        <begin position="567"/>
        <end position="608"/>
    </location>
</feature>
<dbReference type="PANTHER" id="PTHR43289:SF6">
    <property type="entry name" value="SERINE_THREONINE-PROTEIN KINASE NEKL-3"/>
    <property type="match status" value="1"/>
</dbReference>
<evidence type="ECO:0000313" key="9">
    <source>
        <dbReference type="EMBL" id="AGA24656.1"/>
    </source>
</evidence>
<keyword evidence="4 5" id="KW-0067">ATP-binding</keyword>
<dbReference type="Proteomes" id="UP000010798">
    <property type="component" value="Chromosome"/>
</dbReference>
<evidence type="ECO:0000313" key="10">
    <source>
        <dbReference type="Proteomes" id="UP000010798"/>
    </source>
</evidence>
<dbReference type="PROSITE" id="PS00108">
    <property type="entry name" value="PROTEIN_KINASE_ST"/>
    <property type="match status" value="1"/>
</dbReference>
<evidence type="ECO:0000256" key="3">
    <source>
        <dbReference type="ARBA" id="ARBA00022777"/>
    </source>
</evidence>
<dbReference type="InterPro" id="IPR000719">
    <property type="entry name" value="Prot_kinase_dom"/>
</dbReference>
<feature type="region of interest" description="Disordered" evidence="6">
    <location>
        <begin position="502"/>
        <end position="533"/>
    </location>
</feature>
<accession>L0D7M9</accession>
<dbReference type="CDD" id="cd14014">
    <property type="entry name" value="STKc_PknB_like"/>
    <property type="match status" value="1"/>
</dbReference>
<keyword evidence="7" id="KW-1133">Transmembrane helix</keyword>
<dbReference type="RefSeq" id="WP_015243841.1">
    <property type="nucleotide sequence ID" value="NC_019892.1"/>
</dbReference>
<keyword evidence="2 5" id="KW-0547">Nucleotide-binding</keyword>
<dbReference type="SUPFAM" id="SSF56112">
    <property type="entry name" value="Protein kinase-like (PK-like)"/>
    <property type="match status" value="1"/>
</dbReference>
<feature type="domain" description="Protein kinase" evidence="8">
    <location>
        <begin position="18"/>
        <end position="285"/>
    </location>
</feature>
<keyword evidence="9" id="KW-0723">Serine/threonine-protein kinase</keyword>
<keyword evidence="10" id="KW-1185">Reference proteome</keyword>
<keyword evidence="3 9" id="KW-0418">Kinase</keyword>
<dbReference type="Pfam" id="PF00069">
    <property type="entry name" value="Pkinase"/>
    <property type="match status" value="1"/>
</dbReference>
<evidence type="ECO:0000256" key="7">
    <source>
        <dbReference type="SAM" id="Phobius"/>
    </source>
</evidence>
<dbReference type="EMBL" id="CP003364">
    <property type="protein sequence ID" value="AGA24656.1"/>
    <property type="molecule type" value="Genomic_DNA"/>
</dbReference>
<gene>
    <name evidence="9" type="ordered locus">Sinac_0205</name>
</gene>
<dbReference type="PANTHER" id="PTHR43289">
    <property type="entry name" value="MITOGEN-ACTIVATED PROTEIN KINASE KINASE KINASE 20-RELATED"/>
    <property type="match status" value="1"/>
</dbReference>
<organism evidence="9 10">
    <name type="scientific">Singulisphaera acidiphila (strain ATCC BAA-1392 / DSM 18658 / VKM B-2454 / MOB10)</name>
    <dbReference type="NCBI Taxonomy" id="886293"/>
    <lineage>
        <taxon>Bacteria</taxon>
        <taxon>Pseudomonadati</taxon>
        <taxon>Planctomycetota</taxon>
        <taxon>Planctomycetia</taxon>
        <taxon>Isosphaerales</taxon>
        <taxon>Isosphaeraceae</taxon>
        <taxon>Singulisphaera</taxon>
    </lineage>
</organism>
<evidence type="ECO:0000256" key="2">
    <source>
        <dbReference type="ARBA" id="ARBA00022741"/>
    </source>
</evidence>
<name>L0D7M9_SINAD</name>
<keyword evidence="7" id="KW-0472">Membrane</keyword>
<sequence>MAAAHDDPIGTTFANGRYEITVKLGEGGMGAVYRAEDKNLQSSVVIKLPHRSMVTDAEFSRRFRDEVRSLVRLSHPHIVKVTDVGEWEGLPFAVLQFLPGGSLEDRLAAWKGPAVLAALVSWLGPIGSALDYVHSQKMVHRDVKPGNILFDAQGHPFLSDFGVVKVLAAAADDRSSSRTAMTGTGMVLGTPHYMAPELIMGDPFDGRVDQYALAVTAYELLCGRRPFEHEVATRVLMMQAQDAPPSMACFSPWSPPQLESALFKGLAKAPSDRYPTCAAFAAAVVEASGLEQGERGRARVRCGSCGKTMTVSVEVLAKLSQSGRSAPCPKCQKPLNLAGGTATVLPPRFSGERPRGSDTAVLDVRGGTAKVQALTPPQAKPETPGGGTVVFGSIPVKAVTKSRPELGSDFEPVDPGEDKSSRSPLFWVTIGLVAACIPLVAYAVFLWKATSGRPGNSQARATAEVVAAGQDSPVTPLGQGVARARIARNDMSDALVQRRLGEPESAAPRLETGPIVKVSPSLETTAPRIDASADSRIKSEALVDLSRPREGPSLPDKVVSDIHASQGERTAMLKGEPDSRFPEKPATALAPAPDPDPIADDEKPSSRNVPLRQLLATPEPLAGKLITLEQVYCVSKVPWRLEDGSLQVALIESDLELTANSARVRLRNSNQLGLDRQLADQLISLGKMQEIADSMPTSPDWIMQPANLTVKVSDSSRGNNKSAARIVRLELFESFKNEVRGSAKKKLIVLFATQTVTAAGVSTGFGNNDEWQKVPKLGHAYNQFQRFFESIQRQNSQMKWAAFSNQLNSLIGEGTRQSIAAQAESQRRIQQMITPSIPTR</sequence>